<comment type="caution">
    <text evidence="3">The sequence shown here is derived from an EMBL/GenBank/DDBJ whole genome shotgun (WGS) entry which is preliminary data.</text>
</comment>
<reference evidence="3" key="1">
    <citation type="submission" date="2020-10" db="EMBL/GenBank/DDBJ databases">
        <authorList>
            <person name="Gilroy R."/>
        </authorList>
    </citation>
    <scope>NUCLEOTIDE SEQUENCE</scope>
    <source>
        <strain evidence="3">10532</strain>
    </source>
</reference>
<feature type="signal peptide" evidence="1">
    <location>
        <begin position="1"/>
        <end position="20"/>
    </location>
</feature>
<name>A0A9D9HQM0_9SPIR</name>
<dbReference type="Pfam" id="PF13360">
    <property type="entry name" value="PQQ_2"/>
    <property type="match status" value="1"/>
</dbReference>
<proteinExistence type="predicted"/>
<organism evidence="3 4">
    <name type="scientific">Candidatus Gallitreponema excrementavium</name>
    <dbReference type="NCBI Taxonomy" id="2840840"/>
    <lineage>
        <taxon>Bacteria</taxon>
        <taxon>Pseudomonadati</taxon>
        <taxon>Spirochaetota</taxon>
        <taxon>Spirochaetia</taxon>
        <taxon>Spirochaetales</taxon>
        <taxon>Candidatus Gallitreponema</taxon>
    </lineage>
</organism>
<dbReference type="InterPro" id="IPR011047">
    <property type="entry name" value="Quinoprotein_ADH-like_sf"/>
</dbReference>
<dbReference type="SUPFAM" id="SSF50998">
    <property type="entry name" value="Quinoprotein alcohol dehydrogenase-like"/>
    <property type="match status" value="1"/>
</dbReference>
<dbReference type="Gene3D" id="1.25.10.10">
    <property type="entry name" value="Leucine-rich Repeat Variant"/>
    <property type="match status" value="1"/>
</dbReference>
<reference evidence="3" key="2">
    <citation type="journal article" date="2021" name="PeerJ">
        <title>Extensive microbial diversity within the chicken gut microbiome revealed by metagenomics and culture.</title>
        <authorList>
            <person name="Gilroy R."/>
            <person name="Ravi A."/>
            <person name="Getino M."/>
            <person name="Pursley I."/>
            <person name="Horton D.L."/>
            <person name="Alikhan N.F."/>
            <person name="Baker D."/>
            <person name="Gharbi K."/>
            <person name="Hall N."/>
            <person name="Watson M."/>
            <person name="Adriaenssens E.M."/>
            <person name="Foster-Nyarko E."/>
            <person name="Jarju S."/>
            <person name="Secka A."/>
            <person name="Antonio M."/>
            <person name="Oren A."/>
            <person name="Chaudhuri R.R."/>
            <person name="La Ragione R."/>
            <person name="Hildebrand F."/>
            <person name="Pallen M.J."/>
        </authorList>
    </citation>
    <scope>NUCLEOTIDE SEQUENCE</scope>
    <source>
        <strain evidence="3">10532</strain>
    </source>
</reference>
<sequence>MKIKFFFILFPLFLSSLLFSQSASVSSLENHIWRNSIGGGLITGIQIGPEAAFVLGDNKALQVYHRNGNLLWRTYFSGEVEPFLYVSKRFFSFVVVKRAGHYYLNAINRGGKIVWEQEIPGKVVFHPAEGKDGRLIFPLNDKLICLSLNGTKKWQVTLPSSPVNMPVKINDTSLMIPLKNGDVYHINQFGGIIDIISTGTSIFQIVGAVSDKENAIYVSTNGGLVKYSSVNGQWIREWEMPLTDEPVQIVPVQDDCNGILLQNGTTLVFNSTGEVLKQINSEKIEVNKLKIQGVEPLRYENKSWYINTGSAIYAFSVSGEQRWCFRKKNNQGVPVLSQEGDIYTADSGWILYAYRAETRIQSPTPLLDYSETEYGFSTVKSSRYGTWFSASSAVIQSDLERIKNRFDTGYGDFSESEDIRRLIEIATDDCDDQSGAVVNVSDRWDACLLLGESGSGDAKKCLLNILNRDADSHVREAAIRGLGLYKLDLDNTMMDAFAKYLYSSRTTKSDSELKALCETIGSVCDFMGSPVAEKGIKLLSAMNNLPFNDVVRKKASEILQNLAQ</sequence>
<dbReference type="AlphaFoldDB" id="A0A9D9HQM0"/>
<dbReference type="SUPFAM" id="SSF48371">
    <property type="entry name" value="ARM repeat"/>
    <property type="match status" value="1"/>
</dbReference>
<feature type="chain" id="PRO_5039183681" evidence="1">
    <location>
        <begin position="21"/>
        <end position="564"/>
    </location>
</feature>
<evidence type="ECO:0000256" key="1">
    <source>
        <dbReference type="SAM" id="SignalP"/>
    </source>
</evidence>
<accession>A0A9D9HQM0</accession>
<dbReference type="InterPro" id="IPR002372">
    <property type="entry name" value="PQQ_rpt_dom"/>
</dbReference>
<evidence type="ECO:0000313" key="3">
    <source>
        <dbReference type="EMBL" id="MBO8458038.1"/>
    </source>
</evidence>
<evidence type="ECO:0000259" key="2">
    <source>
        <dbReference type="Pfam" id="PF13360"/>
    </source>
</evidence>
<protein>
    <submittedName>
        <fullName evidence="3">PQQ-binding-like beta-propeller repeat protein</fullName>
    </submittedName>
</protein>
<dbReference type="EMBL" id="JADIMM010000085">
    <property type="protein sequence ID" value="MBO8458038.1"/>
    <property type="molecule type" value="Genomic_DNA"/>
</dbReference>
<dbReference type="Proteomes" id="UP000823638">
    <property type="component" value="Unassembled WGS sequence"/>
</dbReference>
<dbReference type="InterPro" id="IPR011989">
    <property type="entry name" value="ARM-like"/>
</dbReference>
<dbReference type="InterPro" id="IPR015943">
    <property type="entry name" value="WD40/YVTN_repeat-like_dom_sf"/>
</dbReference>
<dbReference type="InterPro" id="IPR016024">
    <property type="entry name" value="ARM-type_fold"/>
</dbReference>
<feature type="domain" description="Pyrrolo-quinoline quinone repeat" evidence="2">
    <location>
        <begin position="31"/>
        <end position="233"/>
    </location>
</feature>
<keyword evidence="1" id="KW-0732">Signal</keyword>
<dbReference type="Gene3D" id="2.130.10.10">
    <property type="entry name" value="YVTN repeat-like/Quinoprotein amine dehydrogenase"/>
    <property type="match status" value="1"/>
</dbReference>
<evidence type="ECO:0000313" key="4">
    <source>
        <dbReference type="Proteomes" id="UP000823638"/>
    </source>
</evidence>
<gene>
    <name evidence="3" type="ORF">IAA81_07405</name>
</gene>